<dbReference type="InterPro" id="IPR023188">
    <property type="entry name" value="DPS_DNA-bd_CS"/>
</dbReference>
<feature type="domain" description="Ferritin/DPS" evidence="4">
    <location>
        <begin position="78"/>
        <end position="220"/>
    </location>
</feature>
<dbReference type="HOGENOM" id="CLU_098183_0_1_0"/>
<dbReference type="eggNOG" id="COG0783">
    <property type="taxonomic scope" value="Bacteria"/>
</dbReference>
<dbReference type="STRING" id="709986.Deima_3048"/>
<organism evidence="5 6">
    <name type="scientific">Deinococcus maricopensis (strain DSM 21211 / LMG 22137 / NRRL B-23946 / LB-34)</name>
    <dbReference type="NCBI Taxonomy" id="709986"/>
    <lineage>
        <taxon>Bacteria</taxon>
        <taxon>Thermotogati</taxon>
        <taxon>Deinococcota</taxon>
        <taxon>Deinococci</taxon>
        <taxon>Deinococcales</taxon>
        <taxon>Deinococcaceae</taxon>
        <taxon>Deinococcus</taxon>
    </lineage>
</organism>
<sequence precursor="true">MTKGRKKSETSTASKKPTKSRAAARDEQDTDVIAAGTTNDLAENESGTQTDAAHMQEAFSQLVDHNYLDENGFNQVAETLQRNIATTISLYLKLKKFHWDIRGRFFRELHIAYDEFIAEIFPSIDEQAERLVMLGGSPVASPAEIARYSAVEVPSETIRDARTQLQQLLADFTRVARSYRDDSQTVDEAGDPATADMYNGILHVMDKTRWMIQAMLDDGRLD</sequence>
<dbReference type="SUPFAM" id="SSF47240">
    <property type="entry name" value="Ferritin-like"/>
    <property type="match status" value="1"/>
</dbReference>
<dbReference type="RefSeq" id="WP_013558180.1">
    <property type="nucleotide sequence ID" value="NC_014958.1"/>
</dbReference>
<evidence type="ECO:0000259" key="4">
    <source>
        <dbReference type="Pfam" id="PF00210"/>
    </source>
</evidence>
<dbReference type="PRINTS" id="PR01346">
    <property type="entry name" value="HELNAPAPROT"/>
</dbReference>
<feature type="region of interest" description="Disordered" evidence="3">
    <location>
        <begin position="1"/>
        <end position="32"/>
    </location>
</feature>
<dbReference type="OrthoDB" id="9797023at2"/>
<dbReference type="InterPro" id="IPR012347">
    <property type="entry name" value="Ferritin-like"/>
</dbReference>
<evidence type="ECO:0000256" key="1">
    <source>
        <dbReference type="ARBA" id="ARBA00009497"/>
    </source>
</evidence>
<proteinExistence type="inferred from homology"/>
<dbReference type="AlphaFoldDB" id="E8UC16"/>
<dbReference type="PANTHER" id="PTHR42932:SF2">
    <property type="entry name" value="DNA PROTECTION DURING STARVATION PROTEIN 1"/>
    <property type="match status" value="1"/>
</dbReference>
<dbReference type="InterPro" id="IPR008331">
    <property type="entry name" value="Ferritin_DPS_dom"/>
</dbReference>
<evidence type="ECO:0000313" key="6">
    <source>
        <dbReference type="Proteomes" id="UP000008635"/>
    </source>
</evidence>
<dbReference type="InterPro" id="IPR002177">
    <property type="entry name" value="DPS_DNA-bd"/>
</dbReference>
<evidence type="ECO:0000313" key="5">
    <source>
        <dbReference type="EMBL" id="ADV68677.1"/>
    </source>
</evidence>
<keyword evidence="6" id="KW-1185">Reference proteome</keyword>
<dbReference type="GO" id="GO:0016722">
    <property type="term" value="F:oxidoreductase activity, acting on metal ions"/>
    <property type="evidence" value="ECO:0007669"/>
    <property type="project" value="InterPro"/>
</dbReference>
<dbReference type="Gene3D" id="1.20.1260.10">
    <property type="match status" value="1"/>
</dbReference>
<evidence type="ECO:0000256" key="2">
    <source>
        <dbReference type="RuleBase" id="RU003875"/>
    </source>
</evidence>
<dbReference type="KEGG" id="dmr:Deima_3048"/>
<dbReference type="PROSITE" id="PS00818">
    <property type="entry name" value="DPS_1"/>
    <property type="match status" value="1"/>
</dbReference>
<accession>E8UC16</accession>
<dbReference type="PANTHER" id="PTHR42932">
    <property type="entry name" value="GENERAL STRESS PROTEIN 20U"/>
    <property type="match status" value="1"/>
</dbReference>
<dbReference type="CDD" id="cd01043">
    <property type="entry name" value="DPS"/>
    <property type="match status" value="1"/>
</dbReference>
<name>E8UC16_DEIML</name>
<dbReference type="EMBL" id="CP002454">
    <property type="protein sequence ID" value="ADV68677.1"/>
    <property type="molecule type" value="Genomic_DNA"/>
</dbReference>
<comment type="similarity">
    <text evidence="1 2">Belongs to the Dps family.</text>
</comment>
<reference evidence="5 6" key="1">
    <citation type="journal article" date="2011" name="Stand. Genomic Sci.">
        <title>Complete genome sequence of Deinococcus maricopensis type strain (LB-34).</title>
        <authorList>
            <person name="Pukall R."/>
            <person name="Zeytun A."/>
            <person name="Lucas S."/>
            <person name="Lapidus A."/>
            <person name="Hammon N."/>
            <person name="Deshpande S."/>
            <person name="Nolan M."/>
            <person name="Cheng J.F."/>
            <person name="Pitluck S."/>
            <person name="Liolios K."/>
            <person name="Pagani I."/>
            <person name="Mikhailova N."/>
            <person name="Ivanova N."/>
            <person name="Mavromatis K."/>
            <person name="Pati A."/>
            <person name="Tapia R."/>
            <person name="Han C."/>
            <person name="Goodwin L."/>
            <person name="Chen A."/>
            <person name="Palaniappan K."/>
            <person name="Land M."/>
            <person name="Hauser L."/>
            <person name="Chang Y.J."/>
            <person name="Jeffries C.D."/>
            <person name="Brambilla E.M."/>
            <person name="Rohde M."/>
            <person name="Goker M."/>
            <person name="Detter J.C."/>
            <person name="Woyke T."/>
            <person name="Bristow J."/>
            <person name="Eisen J.A."/>
            <person name="Markowitz V."/>
            <person name="Hugenholtz P."/>
            <person name="Kyrpides N.C."/>
            <person name="Klenk H.P."/>
        </authorList>
    </citation>
    <scope>NUCLEOTIDE SEQUENCE [LARGE SCALE GENOMIC DNA]</scope>
    <source>
        <strain evidence="6">DSM 21211 / LMG 22137 / NRRL B-23946 / LB-34</strain>
    </source>
</reference>
<protein>
    <submittedName>
        <fullName evidence="5">Ferritin Dps family protein</fullName>
    </submittedName>
</protein>
<dbReference type="InterPro" id="IPR009078">
    <property type="entry name" value="Ferritin-like_SF"/>
</dbReference>
<dbReference type="Pfam" id="PF00210">
    <property type="entry name" value="Ferritin"/>
    <property type="match status" value="1"/>
</dbReference>
<dbReference type="GO" id="GO:0008199">
    <property type="term" value="F:ferric iron binding"/>
    <property type="evidence" value="ECO:0007669"/>
    <property type="project" value="InterPro"/>
</dbReference>
<evidence type="ECO:0000256" key="3">
    <source>
        <dbReference type="SAM" id="MobiDB-lite"/>
    </source>
</evidence>
<reference evidence="6" key="2">
    <citation type="submission" date="2011-01" db="EMBL/GenBank/DDBJ databases">
        <title>The complete genome of Deinococcus maricopensis DSM 21211.</title>
        <authorList>
            <consortium name="US DOE Joint Genome Institute (JGI-PGF)"/>
            <person name="Lucas S."/>
            <person name="Copeland A."/>
            <person name="Lapidus A."/>
            <person name="Goodwin L."/>
            <person name="Pitluck S."/>
            <person name="Kyrpides N."/>
            <person name="Mavromatis K."/>
            <person name="Pagani I."/>
            <person name="Ivanova N."/>
            <person name="Ovchinnikova G."/>
            <person name="Zeytun A."/>
            <person name="Detter J.C."/>
            <person name="Han C."/>
            <person name="Land M."/>
            <person name="Hauser L."/>
            <person name="Markowitz V."/>
            <person name="Cheng J.-F."/>
            <person name="Hugenholtz P."/>
            <person name="Woyke T."/>
            <person name="Wu D."/>
            <person name="Pukall R."/>
            <person name="Gehrich-Schroeter G."/>
            <person name="Brambilla E."/>
            <person name="Klenk H.-P."/>
            <person name="Eisen J.A."/>
        </authorList>
    </citation>
    <scope>NUCLEOTIDE SEQUENCE [LARGE SCALE GENOMIC DNA]</scope>
    <source>
        <strain evidence="6">DSM 21211 / LMG 22137 / NRRL B-23946 / LB-34</strain>
    </source>
</reference>
<dbReference type="Proteomes" id="UP000008635">
    <property type="component" value="Chromosome"/>
</dbReference>
<gene>
    <name evidence="5" type="ordered locus">Deima_3048</name>
</gene>